<feature type="domain" description="ATPase of the ABC class N-terminal" evidence="2">
    <location>
        <begin position="5"/>
        <end position="164"/>
    </location>
</feature>
<dbReference type="PANTHER" id="PTHR38149">
    <property type="entry name" value="ATPASE"/>
    <property type="match status" value="1"/>
</dbReference>
<dbReference type="InterPro" id="IPR046834">
    <property type="entry name" value="ABC_ATPase_C"/>
</dbReference>
<evidence type="ECO:0000313" key="4">
    <source>
        <dbReference type="EMBL" id="OWZ83608.1"/>
    </source>
</evidence>
<dbReference type="SUPFAM" id="SSF52540">
    <property type="entry name" value="P-loop containing nucleoside triphosphate hydrolases"/>
    <property type="match status" value="1"/>
</dbReference>
<organism evidence="4 5">
    <name type="scientific">Natranaerobius trueperi</name>
    <dbReference type="NCBI Taxonomy" id="759412"/>
    <lineage>
        <taxon>Bacteria</taxon>
        <taxon>Bacillati</taxon>
        <taxon>Bacillota</taxon>
        <taxon>Clostridia</taxon>
        <taxon>Natranaerobiales</taxon>
        <taxon>Natranaerobiaceae</taxon>
        <taxon>Natranaerobius</taxon>
    </lineage>
</organism>
<dbReference type="AlphaFoldDB" id="A0A226BX37"/>
<evidence type="ECO:0000313" key="5">
    <source>
        <dbReference type="Proteomes" id="UP000214588"/>
    </source>
</evidence>
<dbReference type="Gene3D" id="3.40.50.300">
    <property type="entry name" value="P-loop containing nucleotide triphosphate hydrolases"/>
    <property type="match status" value="1"/>
</dbReference>
<accession>A0A226BX37</accession>
<sequence length="570" mass="63574">MADLKSLVTTLSRIDGKGYKAYKDIQGNFSYPEGGKLFIDYVQGDPFASPSRLRFRVPINQAGFDQKFFLNKSRKIAFEDYLTRAFNKATRNVKSNRGTGKSGMIAIDSGGQEVLERSSMVVTKDYVEARFVVGLPAQGRKILGKQAIQMFEKEIPKIVSDSLYLNSLSVNELEEHIAVNEDQDALREYLSKNNYIAFIGNGAILPRISGIDDRPLKDDKVIPFESPESLQGEVELPNRGKVKGMLLKEGVNLIVGGGYHGKSTLLNAIERGVYNHIPDDGRELVVSREESVKIRAEDGRRVEKVDISPFINNLPHGADTRRFSTEDASGSTSQAANIMEALEVGSRVLLLDEDTSATNFMIRDVRMQELVAKNKEPITPLIDKIRALHAELNVSTVIVVGGSGDYFDVADNVIMMDHYRPYEVTDEAHKIASNHETYRKKEGGTSFGKLTSRYPTKKCLDPIKGKKRKVAAKSLNQIQYGKQNILLNEVEQLLDESQTRAIGDAIFYVYKFYLDSNMTLQQIVDQVISDIDKKGLDVLSGFDGHPGDYAGFRPFELAAAINRIRSLVIK</sequence>
<evidence type="ECO:0000259" key="2">
    <source>
        <dbReference type="Pfam" id="PF20446"/>
    </source>
</evidence>
<dbReference type="Pfam" id="PF20446">
    <property type="entry name" value="ABC_N"/>
    <property type="match status" value="1"/>
</dbReference>
<dbReference type="Proteomes" id="UP000214588">
    <property type="component" value="Unassembled WGS sequence"/>
</dbReference>
<protein>
    <submittedName>
        <fullName evidence="4">ATPase</fullName>
    </submittedName>
</protein>
<dbReference type="InterPro" id="IPR046833">
    <property type="entry name" value="ABC_N"/>
</dbReference>
<dbReference type="InterPro" id="IPR027417">
    <property type="entry name" value="P-loop_NTPase"/>
</dbReference>
<dbReference type="Pfam" id="PF09818">
    <property type="entry name" value="ABC_ATPase"/>
    <property type="match status" value="1"/>
</dbReference>
<feature type="domain" description="ATPase of the ABC class C-terminal" evidence="1">
    <location>
        <begin position="171"/>
        <end position="452"/>
    </location>
</feature>
<dbReference type="PANTHER" id="PTHR38149:SF1">
    <property type="entry name" value="ATPASE"/>
    <property type="match status" value="1"/>
</dbReference>
<keyword evidence="5" id="KW-1185">Reference proteome</keyword>
<name>A0A226BX37_9FIRM</name>
<evidence type="ECO:0000259" key="3">
    <source>
        <dbReference type="Pfam" id="PF21117"/>
    </source>
</evidence>
<dbReference type="OrthoDB" id="9809999at2"/>
<dbReference type="RefSeq" id="WP_089023729.1">
    <property type="nucleotide sequence ID" value="NZ_NIQC01000015.1"/>
</dbReference>
<reference evidence="4 5" key="1">
    <citation type="submission" date="2017-06" db="EMBL/GenBank/DDBJ databases">
        <title>Draft Genome Sequence of Natranaerobius trueperi halophilic, alkalithermophilic bacteria from soda lakes.</title>
        <authorList>
            <person name="Zhao B."/>
        </authorList>
    </citation>
    <scope>NUCLEOTIDE SEQUENCE [LARGE SCALE GENOMIC DNA]</scope>
    <source>
        <strain evidence="4 5">DSM 18760</strain>
    </source>
</reference>
<feature type="domain" description="MRB1590-like C-terminal" evidence="3">
    <location>
        <begin position="469"/>
        <end position="569"/>
    </location>
</feature>
<evidence type="ECO:0000259" key="1">
    <source>
        <dbReference type="Pfam" id="PF09818"/>
    </source>
</evidence>
<dbReference type="Pfam" id="PF21117">
    <property type="entry name" value="MRB1590_C"/>
    <property type="match status" value="1"/>
</dbReference>
<gene>
    <name evidence="4" type="ORF">CDO51_07815</name>
</gene>
<proteinExistence type="predicted"/>
<dbReference type="InterPro" id="IPR019195">
    <property type="entry name" value="ABC_ATPase_put"/>
</dbReference>
<comment type="caution">
    <text evidence="4">The sequence shown here is derived from an EMBL/GenBank/DDBJ whole genome shotgun (WGS) entry which is preliminary data.</text>
</comment>
<dbReference type="InterPro" id="IPR049069">
    <property type="entry name" value="MRB1590-like_C"/>
</dbReference>
<dbReference type="EMBL" id="NIQC01000015">
    <property type="protein sequence ID" value="OWZ83608.1"/>
    <property type="molecule type" value="Genomic_DNA"/>
</dbReference>